<dbReference type="PANTHER" id="PTHR37481">
    <property type="entry name" value="LIPOPOLYSACCHARIDE EXPORT SYSTEM PROTEIN LPTC"/>
    <property type="match status" value="1"/>
</dbReference>
<keyword evidence="1" id="KW-1003">Cell membrane</keyword>
<gene>
    <name evidence="6" type="primary">lptC</name>
    <name evidence="6" type="ORF">ISP19_16915</name>
</gene>
<comment type="caution">
    <text evidence="6">The sequence shown here is derived from an EMBL/GenBank/DDBJ whole genome shotgun (WGS) entry which is preliminary data.</text>
</comment>
<evidence type="ECO:0000313" key="7">
    <source>
        <dbReference type="Proteomes" id="UP001430149"/>
    </source>
</evidence>
<evidence type="ECO:0000256" key="1">
    <source>
        <dbReference type="ARBA" id="ARBA00022475"/>
    </source>
</evidence>
<keyword evidence="4" id="KW-1133">Transmembrane helix</keyword>
<organism evidence="6 7">
    <name type="scientific">Dyella flava</name>
    <dbReference type="NCBI Taxonomy" id="1920170"/>
    <lineage>
        <taxon>Bacteria</taxon>
        <taxon>Pseudomonadati</taxon>
        <taxon>Pseudomonadota</taxon>
        <taxon>Gammaproteobacteria</taxon>
        <taxon>Lysobacterales</taxon>
        <taxon>Rhodanobacteraceae</taxon>
        <taxon>Dyella</taxon>
    </lineage>
</organism>
<dbReference type="Gene3D" id="2.60.450.10">
    <property type="entry name" value="Lipopolysaccharide (LPS) transport protein A like domain"/>
    <property type="match status" value="1"/>
</dbReference>
<reference evidence="6" key="1">
    <citation type="submission" date="2020-10" db="EMBL/GenBank/DDBJ databases">
        <title>Phylogeny of dyella-like bacteria.</title>
        <authorList>
            <person name="Fu J."/>
        </authorList>
    </citation>
    <scope>NUCLEOTIDE SEQUENCE</scope>
    <source>
        <strain evidence="6">DHOC52</strain>
    </source>
</reference>
<keyword evidence="5" id="KW-0472">Membrane</keyword>
<evidence type="ECO:0000256" key="5">
    <source>
        <dbReference type="ARBA" id="ARBA00023136"/>
    </source>
</evidence>
<keyword evidence="3" id="KW-0812">Transmembrane</keyword>
<protein>
    <submittedName>
        <fullName evidence="6">LPS export ABC transporter periplasmic protein LptC</fullName>
    </submittedName>
</protein>
<evidence type="ECO:0000256" key="4">
    <source>
        <dbReference type="ARBA" id="ARBA00022989"/>
    </source>
</evidence>
<evidence type="ECO:0000256" key="3">
    <source>
        <dbReference type="ARBA" id="ARBA00022692"/>
    </source>
</evidence>
<keyword evidence="2" id="KW-0997">Cell inner membrane</keyword>
<proteinExistence type="predicted"/>
<dbReference type="Proteomes" id="UP001430149">
    <property type="component" value="Unassembled WGS sequence"/>
</dbReference>
<dbReference type="RefSeq" id="WP_204683596.1">
    <property type="nucleotide sequence ID" value="NZ_BSNR01000007.1"/>
</dbReference>
<dbReference type="EMBL" id="JADIKE010000038">
    <property type="protein sequence ID" value="MBM7127060.1"/>
    <property type="molecule type" value="Genomic_DNA"/>
</dbReference>
<dbReference type="InterPro" id="IPR010664">
    <property type="entry name" value="LipoPS_assembly_LptC-rel"/>
</dbReference>
<keyword evidence="7" id="KW-1185">Reference proteome</keyword>
<dbReference type="PANTHER" id="PTHR37481:SF1">
    <property type="entry name" value="LIPOPOLYSACCHARIDE EXPORT SYSTEM PROTEIN LPTC"/>
    <property type="match status" value="1"/>
</dbReference>
<name>A0ABS2K8M0_9GAMM</name>
<evidence type="ECO:0000256" key="2">
    <source>
        <dbReference type="ARBA" id="ARBA00022519"/>
    </source>
</evidence>
<accession>A0ABS2K8M0</accession>
<evidence type="ECO:0000313" key="6">
    <source>
        <dbReference type="EMBL" id="MBM7127060.1"/>
    </source>
</evidence>
<sequence>MNVRQYLRDNRTTVAIVLLAIAAPASWMLRSWVVGAPEVNDFIGPPISDYVLYTGKVWSYDVNGLLSFTMTSPRMDRRAGDESMYINTPVFDITAKKPGVPDWHGNAPFGWVNKSGTLMRLDGPVYMQRPAFTQALTGALSPMATLCTSNVTGWPKENRMQTADPATMTQGATVMNGIGMRASLNDNHMELLNDVHGVLYSSQNNATAKPVDCRSVVAASTGNGQAG</sequence>
<dbReference type="InterPro" id="IPR052363">
    <property type="entry name" value="LPS_export_LptC"/>
</dbReference>
<dbReference type="InterPro" id="IPR026265">
    <property type="entry name" value="LptC"/>
</dbReference>
<dbReference type="Pfam" id="PF06835">
    <property type="entry name" value="LptC"/>
    <property type="match status" value="1"/>
</dbReference>
<dbReference type="NCBIfam" id="TIGR04409">
    <property type="entry name" value="LptC_YrbK"/>
    <property type="match status" value="1"/>
</dbReference>